<feature type="compositionally biased region" description="Polar residues" evidence="6">
    <location>
        <begin position="1605"/>
        <end position="1624"/>
    </location>
</feature>
<dbReference type="InterPro" id="IPR058668">
    <property type="entry name" value="NERD_dom"/>
</dbReference>
<dbReference type="FunFam" id="1.10.245.10:FF:000003">
    <property type="entry name" value="Zinc finger CCCH domain-containing protein 19"/>
    <property type="match status" value="1"/>
</dbReference>
<dbReference type="PROSITE" id="PS51360">
    <property type="entry name" value="PLUS3"/>
    <property type="match status" value="1"/>
</dbReference>
<dbReference type="Proteomes" id="UP000238479">
    <property type="component" value="Chromosome 6"/>
</dbReference>
<dbReference type="Gramene" id="PRQ23995">
    <property type="protein sequence ID" value="PRQ23995"/>
    <property type="gene ID" value="RchiOBHm_Chr6g0267521"/>
</dbReference>
<dbReference type="InterPro" id="IPR036855">
    <property type="entry name" value="Znf_CCCH_sf"/>
</dbReference>
<feature type="compositionally biased region" description="Basic residues" evidence="6">
    <location>
        <begin position="673"/>
        <end position="688"/>
    </location>
</feature>
<feature type="compositionally biased region" description="Polar residues" evidence="6">
    <location>
        <begin position="1114"/>
        <end position="1130"/>
    </location>
</feature>
<keyword evidence="4" id="KW-0238">DNA-binding</keyword>
<sequence>MAAEAEREEVEAVEVVEAEREEVGGVAEEVQVDREEEEEVKLEGEGVELEKAEVELEREEIREEEEKAEEQGRVTDMVDETIETEGRAEAEAVEGGHVSDLNLKDTVDQTLETSDGADVEDTLETTDAVEEGKGNEAEVHEVNATDMGDETNGTEAVEEGKEGVVTDMVDETIESEAMEEEGNGCAAEGHEANVTVTESDEIIETTEAVEEGKLSEAEGDEANVKDMVHESIETEAAGEEGQKAEVEGQEADAAIEAEEAVEVGQEAEAEGDEKNLNVKDMVDGAVETQVSREEEQEAEVEEHEANTTIEDEEVGQEAAAEGGERNLNVKDMVDDTIETQVSGEVGQEAEAEGGEQNLNVKDMVDDTIQTQVSGEEEQEAEVEGHELTATATNMVDEADEAVVTTEAVEADVSDDVMEETTEAEETEAAEGAEEMEADEMEAAEEEEAEEMEMVEDTNTSGVGGKRKRRKNSKAAASEKVLSKKKEEDVCFICFDGVSSCFVTGGQGCPKAYHPSCVNRDEAFFRAKGRWNCGWHLCSNCEKNAHYMCYTCTFSLCKACTKDAVILCIKGNKGFCETCMKTVMLIEKNEHGNKEKDAVDFDDKSSWEYLFKDYWTDLKERLSLTLDDLSQAKNPWKGSAGHANKHGSHDEPYDANIDGGSDSDNSENLDSTNSKRRKGKKRLKTRAKGKNSSSPATGSGGRYADDNTEWASKELLEFVMHMRNGDSSALSQFDVQALLLEYIKRNKLRDPRRKSQIICDLRLQSLFGKPRVGHFEMLKLLESHFFMKEDSQVDDHQGSVVDTEGNQLEADGHSDTPAKASKDKKRKRKKNEPQSNVEDFAAIDIHNINLIYLRRNLVEDLLEDTDNFQEKVAGSFVRIRISGSGQKQDLYRLVQVIGTCKAAEPYKVGKRMTDILLEILNLNKTEIVTIDIISNQEFTEDECKRLRQSIKCGLINRLTVGDVQEKAVVLQPVRVKDWLETETVRLQHLRDRASEKGRRKEYPFLFQFNIYSCEFVHLFLLLEGSAAYFLLLFLLYLLSDKMRDSCELLKTPEERQRRLEETLEIHADPNMDPSYESEEDEDEGGDKREESYTRPTGSGFGRKGREPISPRRGGSSLNDSWSGTRNFSNMNRDFGRSMSGKGIFNKAENTTGAGEIVNDAWGQGRETPQTNYWENKQNISSLETGSRSTQSVVPSEASPARAPENRAAPISTGVAQSVANINETEKIWHYQDPSGKVQGPFSMIQLRKWNNTGYFPPNLRVWKNTDKQEDSILVTDALVGKFQKDPSIAKAQMVHDSHLTPASSGKAQGAQLQQSLESQSGGGSWGAHNEIISSTGRGTPSSVEVPKYTSDGWGTTNFPSPTPSQTPISGAKRQAYENNWPPSPGGNGVMQSHAVLTPETAMRVSGNDPSTSLTGMTAAPNALQMHGQVTVSGPVLANASVKPLPDVQNIVSNLQNLVQSVTNRTTANDTRAWGSGTVPGSESQPWGGAPSQKIEPNNATNVPAQHPSHGYWPPTNNGTSSINTGNSAGNFPAQGFSGVPNSDAWRPPVPSNQSYIQPPAQPQVPWGSSVSDNQSTVPRMGQESQNSGWVPVAGNPNVAWGGPVPGNSNMNWAAPSQSPGWSASGQVPVRGNAVPSWAPPPGQGPPSVSANPGWAPPGQGPALGNAISGWSAPTANQTQNGDRFSNQRDRGSHGGDSGFGGGKPWNRQPSFGSGGGGGSSRPPFKGRVCRYFESGHCKKGSSCDYLHPDH</sequence>
<evidence type="ECO:0000259" key="9">
    <source>
        <dbReference type="PROSITE" id="PS51360"/>
    </source>
</evidence>
<feature type="region of interest" description="Disordered" evidence="6">
    <location>
        <begin position="803"/>
        <end position="834"/>
    </location>
</feature>
<feature type="compositionally biased region" description="Polar residues" evidence="6">
    <location>
        <begin position="1565"/>
        <end position="1587"/>
    </location>
</feature>
<dbReference type="InterPro" id="IPR036128">
    <property type="entry name" value="Plus3-like_sf"/>
</dbReference>
<feature type="zinc finger region" description="C3H1-type" evidence="5">
    <location>
        <begin position="1722"/>
        <end position="1749"/>
    </location>
</feature>
<dbReference type="Gene3D" id="3.90.70.200">
    <property type="entry name" value="Plus-3 domain"/>
    <property type="match status" value="1"/>
</dbReference>
<keyword evidence="3 5" id="KW-0862">Zinc</keyword>
<dbReference type="SUPFAM" id="SSF47592">
    <property type="entry name" value="SWIB/MDM2 domain"/>
    <property type="match status" value="1"/>
</dbReference>
<organism evidence="11 12">
    <name type="scientific">Rosa chinensis</name>
    <name type="common">China rose</name>
    <dbReference type="NCBI Taxonomy" id="74649"/>
    <lineage>
        <taxon>Eukaryota</taxon>
        <taxon>Viridiplantae</taxon>
        <taxon>Streptophyta</taxon>
        <taxon>Embryophyta</taxon>
        <taxon>Tracheophyta</taxon>
        <taxon>Spermatophyta</taxon>
        <taxon>Magnoliopsida</taxon>
        <taxon>eudicotyledons</taxon>
        <taxon>Gunneridae</taxon>
        <taxon>Pentapetalae</taxon>
        <taxon>rosids</taxon>
        <taxon>fabids</taxon>
        <taxon>Rosales</taxon>
        <taxon>Rosaceae</taxon>
        <taxon>Rosoideae</taxon>
        <taxon>Rosoideae incertae sedis</taxon>
        <taxon>Rosa</taxon>
    </lineage>
</organism>
<dbReference type="PANTHER" id="PTHR46695">
    <property type="entry name" value="ZINC FINGER CCCH DOMAIN-CONTAINING PROTEIN 44-RELATED"/>
    <property type="match status" value="1"/>
</dbReference>
<accession>A0A2P6PPY2</accession>
<feature type="region of interest" description="Disordered" evidence="6">
    <location>
        <begin position="1467"/>
        <end position="1490"/>
    </location>
</feature>
<feature type="compositionally biased region" description="Polar residues" evidence="6">
    <location>
        <begin position="1351"/>
        <end position="1367"/>
    </location>
</feature>
<dbReference type="PROSITE" id="PS50829">
    <property type="entry name" value="GYF"/>
    <property type="match status" value="1"/>
</dbReference>
<dbReference type="InterPro" id="IPR003169">
    <property type="entry name" value="GYF"/>
</dbReference>
<evidence type="ECO:0000256" key="6">
    <source>
        <dbReference type="SAM" id="MobiDB-lite"/>
    </source>
</evidence>
<gene>
    <name evidence="11" type="ORF">RchiOBHm_Chr6g0267521</name>
</gene>
<evidence type="ECO:0000256" key="2">
    <source>
        <dbReference type="ARBA" id="ARBA00022771"/>
    </source>
</evidence>
<dbReference type="SUPFAM" id="SSF159042">
    <property type="entry name" value="Plus3-like"/>
    <property type="match status" value="1"/>
</dbReference>
<feature type="compositionally biased region" description="Polar residues" evidence="6">
    <location>
        <begin position="1330"/>
        <end position="1341"/>
    </location>
</feature>
<dbReference type="Gene3D" id="1.10.245.10">
    <property type="entry name" value="SWIB/MDM2 domain"/>
    <property type="match status" value="1"/>
</dbReference>
<dbReference type="Gene3D" id="3.30.1490.40">
    <property type="match status" value="1"/>
</dbReference>
<dbReference type="Pfam" id="PF25980">
    <property type="entry name" value="NERD_plant"/>
    <property type="match status" value="1"/>
</dbReference>
<dbReference type="InterPro" id="IPR035445">
    <property type="entry name" value="GYF-like_dom_sf"/>
</dbReference>
<reference evidence="11 12" key="1">
    <citation type="journal article" date="2018" name="Nat. Genet.">
        <title>The Rosa genome provides new insights in the design of modern roses.</title>
        <authorList>
            <person name="Bendahmane M."/>
        </authorList>
    </citation>
    <scope>NUCLEOTIDE SEQUENCE [LARGE SCALE GENOMIC DNA]</scope>
    <source>
        <strain evidence="12">cv. Old Blush</strain>
    </source>
</reference>
<evidence type="ECO:0000259" key="7">
    <source>
        <dbReference type="PROSITE" id="PS50103"/>
    </source>
</evidence>
<dbReference type="InterPro" id="IPR036885">
    <property type="entry name" value="SWIB_MDM2_dom_sf"/>
</dbReference>
<feature type="compositionally biased region" description="Low complexity" evidence="6">
    <location>
        <begin position="1306"/>
        <end position="1318"/>
    </location>
</feature>
<feature type="compositionally biased region" description="Acidic residues" evidence="6">
    <location>
        <begin position="408"/>
        <end position="455"/>
    </location>
</feature>
<feature type="region of interest" description="Disordered" evidence="6">
    <location>
        <begin position="53"/>
        <end position="78"/>
    </location>
</feature>
<evidence type="ECO:0000256" key="3">
    <source>
        <dbReference type="ARBA" id="ARBA00022833"/>
    </source>
</evidence>
<dbReference type="SMART" id="SM00719">
    <property type="entry name" value="Plus3"/>
    <property type="match status" value="1"/>
</dbReference>
<feature type="compositionally biased region" description="Polar residues" evidence="6">
    <location>
        <begin position="1178"/>
        <end position="1192"/>
    </location>
</feature>
<feature type="domain" description="GYF" evidence="8">
    <location>
        <begin position="1224"/>
        <end position="1278"/>
    </location>
</feature>
<feature type="compositionally biased region" description="Acidic residues" evidence="6">
    <location>
        <begin position="1074"/>
        <end position="1083"/>
    </location>
</feature>
<dbReference type="InterPro" id="IPR019835">
    <property type="entry name" value="SWIB_domain"/>
</dbReference>
<dbReference type="GO" id="GO:0003677">
    <property type="term" value="F:DNA binding"/>
    <property type="evidence" value="ECO:0007669"/>
    <property type="project" value="UniProtKB-KW"/>
</dbReference>
<comment type="caution">
    <text evidence="11">The sequence shown here is derived from an EMBL/GenBank/DDBJ whole genome shotgun (WGS) entry which is preliminary data.</text>
</comment>
<dbReference type="SMART" id="SM00444">
    <property type="entry name" value="GYF"/>
    <property type="match status" value="1"/>
</dbReference>
<feature type="compositionally biased region" description="Gly residues" evidence="6">
    <location>
        <begin position="1693"/>
        <end position="1702"/>
    </location>
</feature>
<evidence type="ECO:0000259" key="10">
    <source>
        <dbReference type="PROSITE" id="PS51925"/>
    </source>
</evidence>
<dbReference type="FunFam" id="3.30.40.10:FF:000303">
    <property type="entry name" value="Zinc finger CCCH domain-containing protein 19"/>
    <property type="match status" value="1"/>
</dbReference>
<feature type="region of interest" description="Disordered" evidence="6">
    <location>
        <begin position="1178"/>
        <end position="1205"/>
    </location>
</feature>
<evidence type="ECO:0000256" key="1">
    <source>
        <dbReference type="ARBA" id="ARBA00022723"/>
    </source>
</evidence>
<dbReference type="STRING" id="74649.A0A2P6PPY2"/>
<feature type="region of interest" description="Disordered" evidence="6">
    <location>
        <begin position="1521"/>
        <end position="1724"/>
    </location>
</feature>
<dbReference type="CDD" id="cd10567">
    <property type="entry name" value="SWIB-MDM2_like"/>
    <property type="match status" value="1"/>
</dbReference>
<dbReference type="SMART" id="SM00151">
    <property type="entry name" value="SWIB"/>
    <property type="match status" value="1"/>
</dbReference>
<dbReference type="InterPro" id="IPR013083">
    <property type="entry name" value="Znf_RING/FYVE/PHD"/>
</dbReference>
<keyword evidence="12" id="KW-1185">Reference proteome</keyword>
<keyword evidence="2 5" id="KW-0863">Zinc-finger</keyword>
<feature type="compositionally biased region" description="Polar residues" evidence="6">
    <location>
        <begin position="661"/>
        <end position="671"/>
    </location>
</feature>
<evidence type="ECO:0000256" key="4">
    <source>
        <dbReference type="ARBA" id="ARBA00023125"/>
    </source>
</evidence>
<evidence type="ECO:0000313" key="12">
    <source>
        <dbReference type="Proteomes" id="UP000238479"/>
    </source>
</evidence>
<dbReference type="CDD" id="cd15568">
    <property type="entry name" value="PHD5_NSD"/>
    <property type="match status" value="1"/>
</dbReference>
<dbReference type="CDD" id="cd00072">
    <property type="entry name" value="GYF"/>
    <property type="match status" value="1"/>
</dbReference>
<proteinExistence type="predicted"/>
<dbReference type="Gene3D" id="3.30.40.10">
    <property type="entry name" value="Zinc/RING finger domain, C3HC4 (zinc finger)"/>
    <property type="match status" value="1"/>
</dbReference>
<dbReference type="Pfam" id="PF02201">
    <property type="entry name" value="SWIB"/>
    <property type="match status" value="1"/>
</dbReference>
<dbReference type="InterPro" id="IPR003121">
    <property type="entry name" value="SWIB_MDM2_domain"/>
</dbReference>
<protein>
    <submittedName>
        <fullName evidence="11">Putative chromatin regulator PHD family</fullName>
    </submittedName>
</protein>
<feature type="region of interest" description="Disordered" evidence="6">
    <location>
        <begin position="1295"/>
        <end position="1368"/>
    </location>
</feature>
<dbReference type="PANTHER" id="PTHR46695:SF5">
    <property type="entry name" value="RNA POLYMERASE-ASSOCIATED PROTEIN RTF1 HOMOLOG"/>
    <property type="match status" value="1"/>
</dbReference>
<dbReference type="SUPFAM" id="SSF55277">
    <property type="entry name" value="GYF domain"/>
    <property type="match status" value="1"/>
</dbReference>
<dbReference type="FunFam" id="3.90.70.200:FF:000002">
    <property type="entry name" value="Zinc finger CCCH domain-containing protein 19"/>
    <property type="match status" value="1"/>
</dbReference>
<evidence type="ECO:0000259" key="8">
    <source>
        <dbReference type="PROSITE" id="PS50829"/>
    </source>
</evidence>
<keyword evidence="1 5" id="KW-0479">Metal-binding</keyword>
<dbReference type="PROSITE" id="PS50103">
    <property type="entry name" value="ZF_C3H1"/>
    <property type="match status" value="1"/>
</dbReference>
<dbReference type="SUPFAM" id="SSF90229">
    <property type="entry name" value="CCCH zinc finger"/>
    <property type="match status" value="1"/>
</dbReference>
<feature type="domain" description="C3H1-type" evidence="7">
    <location>
        <begin position="1722"/>
        <end position="1749"/>
    </location>
</feature>
<feature type="region of interest" description="Disordered" evidence="6">
    <location>
        <begin position="407"/>
        <end position="470"/>
    </location>
</feature>
<feature type="domain" description="Plus3" evidence="9">
    <location>
        <begin position="841"/>
        <end position="974"/>
    </location>
</feature>
<dbReference type="OMA" id="ENAEWAS"/>
<evidence type="ECO:0000313" key="11">
    <source>
        <dbReference type="EMBL" id="PRQ23995.1"/>
    </source>
</evidence>
<dbReference type="Pfam" id="PF02213">
    <property type="entry name" value="GYF"/>
    <property type="match status" value="1"/>
</dbReference>
<dbReference type="GO" id="GO:0008270">
    <property type="term" value="F:zinc ion binding"/>
    <property type="evidence" value="ECO:0007669"/>
    <property type="project" value="UniProtKB-KW"/>
</dbReference>
<dbReference type="InterPro" id="IPR000571">
    <property type="entry name" value="Znf_CCCH"/>
</dbReference>
<dbReference type="PROSITE" id="PS51925">
    <property type="entry name" value="SWIB_MDM2"/>
    <property type="match status" value="1"/>
</dbReference>
<feature type="region of interest" description="Disordered" evidence="6">
    <location>
        <begin position="1061"/>
        <end position="1133"/>
    </location>
</feature>
<feature type="compositionally biased region" description="Basic and acidic residues" evidence="6">
    <location>
        <begin position="53"/>
        <end position="73"/>
    </location>
</feature>
<dbReference type="EMBL" id="PDCK01000044">
    <property type="protein sequence ID" value="PRQ23995.1"/>
    <property type="molecule type" value="Genomic_DNA"/>
</dbReference>
<dbReference type="SMART" id="SM00356">
    <property type="entry name" value="ZnF_C3H1"/>
    <property type="match status" value="1"/>
</dbReference>
<feature type="region of interest" description="Disordered" evidence="6">
    <location>
        <begin position="635"/>
        <end position="704"/>
    </location>
</feature>
<feature type="compositionally biased region" description="Polar residues" evidence="6">
    <location>
        <begin position="1670"/>
        <end position="1683"/>
    </location>
</feature>
<evidence type="ECO:0000256" key="5">
    <source>
        <dbReference type="PROSITE-ProRule" id="PRU00723"/>
    </source>
</evidence>
<feature type="domain" description="DM2" evidence="10">
    <location>
        <begin position="703"/>
        <end position="786"/>
    </location>
</feature>
<dbReference type="InterPro" id="IPR004343">
    <property type="entry name" value="Plus-3_dom"/>
</dbReference>
<name>A0A2P6PPY2_ROSCH</name>
<dbReference type="CDD" id="cd19757">
    <property type="entry name" value="Bbox1"/>
    <property type="match status" value="1"/>
</dbReference>
<dbReference type="Pfam" id="PF03126">
    <property type="entry name" value="Plus-3"/>
    <property type="match status" value="1"/>
</dbReference>